<proteinExistence type="predicted"/>
<gene>
    <name evidence="2" type="ORF">BU16DRAFT_527496</name>
</gene>
<dbReference type="AlphaFoldDB" id="A0A6A6QXF5"/>
<name>A0A6A6QXF5_9PEZI</name>
<evidence type="ECO:0008006" key="4">
    <source>
        <dbReference type="Google" id="ProtNLM"/>
    </source>
</evidence>
<organism evidence="2 3">
    <name type="scientific">Lophium mytilinum</name>
    <dbReference type="NCBI Taxonomy" id="390894"/>
    <lineage>
        <taxon>Eukaryota</taxon>
        <taxon>Fungi</taxon>
        <taxon>Dikarya</taxon>
        <taxon>Ascomycota</taxon>
        <taxon>Pezizomycotina</taxon>
        <taxon>Dothideomycetes</taxon>
        <taxon>Pleosporomycetidae</taxon>
        <taxon>Mytilinidiales</taxon>
        <taxon>Mytilinidiaceae</taxon>
        <taxon>Lophium</taxon>
    </lineage>
</organism>
<feature type="non-terminal residue" evidence="2">
    <location>
        <position position="92"/>
    </location>
</feature>
<dbReference type="Proteomes" id="UP000799750">
    <property type="component" value="Unassembled WGS sequence"/>
</dbReference>
<evidence type="ECO:0000313" key="3">
    <source>
        <dbReference type="Proteomes" id="UP000799750"/>
    </source>
</evidence>
<evidence type="ECO:0000256" key="1">
    <source>
        <dbReference type="SAM" id="SignalP"/>
    </source>
</evidence>
<keyword evidence="1" id="KW-0732">Signal</keyword>
<reference evidence="2" key="1">
    <citation type="journal article" date="2020" name="Stud. Mycol.">
        <title>101 Dothideomycetes genomes: a test case for predicting lifestyles and emergence of pathogens.</title>
        <authorList>
            <person name="Haridas S."/>
            <person name="Albert R."/>
            <person name="Binder M."/>
            <person name="Bloem J."/>
            <person name="Labutti K."/>
            <person name="Salamov A."/>
            <person name="Andreopoulos B."/>
            <person name="Baker S."/>
            <person name="Barry K."/>
            <person name="Bills G."/>
            <person name="Bluhm B."/>
            <person name="Cannon C."/>
            <person name="Castanera R."/>
            <person name="Culley D."/>
            <person name="Daum C."/>
            <person name="Ezra D."/>
            <person name="Gonzalez J."/>
            <person name="Henrissat B."/>
            <person name="Kuo A."/>
            <person name="Liang C."/>
            <person name="Lipzen A."/>
            <person name="Lutzoni F."/>
            <person name="Magnuson J."/>
            <person name="Mondo S."/>
            <person name="Nolan M."/>
            <person name="Ohm R."/>
            <person name="Pangilinan J."/>
            <person name="Park H.-J."/>
            <person name="Ramirez L."/>
            <person name="Alfaro M."/>
            <person name="Sun H."/>
            <person name="Tritt A."/>
            <person name="Yoshinaga Y."/>
            <person name="Zwiers L.-H."/>
            <person name="Turgeon B."/>
            <person name="Goodwin S."/>
            <person name="Spatafora J."/>
            <person name="Crous P."/>
            <person name="Grigoriev I."/>
        </authorList>
    </citation>
    <scope>NUCLEOTIDE SEQUENCE</scope>
    <source>
        <strain evidence="2">CBS 269.34</strain>
    </source>
</reference>
<keyword evidence="3" id="KW-1185">Reference proteome</keyword>
<accession>A0A6A6QXF5</accession>
<feature type="signal peptide" evidence="1">
    <location>
        <begin position="1"/>
        <end position="18"/>
    </location>
</feature>
<dbReference type="EMBL" id="MU004189">
    <property type="protein sequence ID" value="KAF2495727.1"/>
    <property type="molecule type" value="Genomic_DNA"/>
</dbReference>
<protein>
    <recommendedName>
        <fullName evidence="4">Secreted protein</fullName>
    </recommendedName>
</protein>
<evidence type="ECO:0000313" key="2">
    <source>
        <dbReference type="EMBL" id="KAF2495727.1"/>
    </source>
</evidence>
<feature type="chain" id="PRO_5025593026" description="Secreted protein" evidence="1">
    <location>
        <begin position="19"/>
        <end position="92"/>
    </location>
</feature>
<sequence>MCFVVKLLWLCLLRTSMCFLCSFDCLSTVPAALLPFNNAACQLCANQVVSDVSRFDRSSAYRTLDPAITPLDARRDATTRETEAFDAATSLV</sequence>